<dbReference type="EMBL" id="PVUF01000005">
    <property type="protein sequence ID" value="PRZ48038.1"/>
    <property type="molecule type" value="Genomic_DNA"/>
</dbReference>
<accession>A0A2T1AI93</accession>
<dbReference type="InterPro" id="IPR023606">
    <property type="entry name" value="CoA-Trfase_III_dom_1_sf"/>
</dbReference>
<comment type="caution">
    <text evidence="2">The sequence shown here is derived from an EMBL/GenBank/DDBJ whole genome shotgun (WGS) entry which is preliminary data.</text>
</comment>
<evidence type="ECO:0000313" key="3">
    <source>
        <dbReference type="Proteomes" id="UP000237718"/>
    </source>
</evidence>
<sequence length="382" mass="41325">MTGPLDGITILDLTHVLAGPYASMTLADLGARVIKVERPGTGDDTRSFPPFKDGASAYFATINHGKESIALDLKDVEDRTVFEGLLSRSDIILENYRPGVMERLGYGWTDLSLRYPKLIYGAVSGFGHSGPDSQRPAYDMVVQARGGVMSITGERDREPVRVGASIGDIAAGMFLAQGVLAALLQRQQTDTGQKIDIAMLDCQLAMLEHAIALTSVTGEAPRPCGARHPSITPFETFHAEDGLFVIAAGNDVLFARLCEALQLPLAADPRFETNQARCENARLLKRLIEAVTLGQNMRHWIELLTEAGIPTGPIQNVAEVLQDPQILARNMVVDVLDRAGHPAYVAAGNPIKMSTLADPTTRGPAPTLDEHRQEILDWLAQG</sequence>
<dbReference type="GO" id="GO:0008410">
    <property type="term" value="F:CoA-transferase activity"/>
    <property type="evidence" value="ECO:0007669"/>
    <property type="project" value="TreeGrafter"/>
</dbReference>
<proteinExistence type="predicted"/>
<name>A0A2T1AI93_TRISK</name>
<dbReference type="PANTHER" id="PTHR48207:SF3">
    <property type="entry name" value="SUCCINATE--HYDROXYMETHYLGLUTARATE COA-TRANSFERASE"/>
    <property type="match status" value="1"/>
</dbReference>
<dbReference type="RefSeq" id="WP_106163715.1">
    <property type="nucleotide sequence ID" value="NZ_PVUF01000005.1"/>
</dbReference>
<dbReference type="Gene3D" id="3.40.50.10540">
    <property type="entry name" value="Crotonobetainyl-coa:carnitine coa-transferase, domain 1"/>
    <property type="match status" value="1"/>
</dbReference>
<reference evidence="2 3" key="1">
    <citation type="submission" date="2018-03" db="EMBL/GenBank/DDBJ databases">
        <title>Genomic Encyclopedia of Archaeal and Bacterial Type Strains, Phase II (KMG-II): from individual species to whole genera.</title>
        <authorList>
            <person name="Goeker M."/>
        </authorList>
    </citation>
    <scope>NUCLEOTIDE SEQUENCE [LARGE SCALE GENOMIC DNA]</scope>
    <source>
        <strain evidence="2 3">DSM 25328</strain>
    </source>
</reference>
<organism evidence="2 3">
    <name type="scientific">Tritonibacter scottomollicae</name>
    <name type="common">Epibacterium scottomollicae</name>
    <dbReference type="NCBI Taxonomy" id="483013"/>
    <lineage>
        <taxon>Bacteria</taxon>
        <taxon>Pseudomonadati</taxon>
        <taxon>Pseudomonadota</taxon>
        <taxon>Alphaproteobacteria</taxon>
        <taxon>Rhodobacterales</taxon>
        <taxon>Paracoccaceae</taxon>
        <taxon>Tritonibacter</taxon>
    </lineage>
</organism>
<gene>
    <name evidence="2" type="ORF">CLV89_105263</name>
</gene>
<evidence type="ECO:0000313" key="2">
    <source>
        <dbReference type="EMBL" id="PRZ48038.1"/>
    </source>
</evidence>
<protein>
    <submittedName>
        <fullName evidence="2">CoA:oxalate CoA-transferase</fullName>
    </submittedName>
</protein>
<evidence type="ECO:0000256" key="1">
    <source>
        <dbReference type="ARBA" id="ARBA00022679"/>
    </source>
</evidence>
<dbReference type="SUPFAM" id="SSF89796">
    <property type="entry name" value="CoA-transferase family III (CaiB/BaiF)"/>
    <property type="match status" value="1"/>
</dbReference>
<dbReference type="InterPro" id="IPR003673">
    <property type="entry name" value="CoA-Trfase_fam_III"/>
</dbReference>
<dbReference type="InterPro" id="IPR050483">
    <property type="entry name" value="CoA-transferase_III_domain"/>
</dbReference>
<dbReference type="Gene3D" id="3.30.1540.10">
    <property type="entry name" value="formyl-coa transferase, domain 3"/>
    <property type="match status" value="1"/>
</dbReference>
<dbReference type="OrthoDB" id="7208981at2"/>
<dbReference type="AlphaFoldDB" id="A0A2T1AI93"/>
<dbReference type="InterPro" id="IPR044855">
    <property type="entry name" value="CoA-Trfase_III_dom3_sf"/>
</dbReference>
<dbReference type="Pfam" id="PF02515">
    <property type="entry name" value="CoA_transf_3"/>
    <property type="match status" value="1"/>
</dbReference>
<dbReference type="PANTHER" id="PTHR48207">
    <property type="entry name" value="SUCCINATE--HYDROXYMETHYLGLUTARATE COA-TRANSFERASE"/>
    <property type="match status" value="1"/>
</dbReference>
<dbReference type="Proteomes" id="UP000237718">
    <property type="component" value="Unassembled WGS sequence"/>
</dbReference>
<keyword evidence="1 2" id="KW-0808">Transferase</keyword>